<dbReference type="InterPro" id="IPR048330">
    <property type="entry name" value="PcRGLX/YetA_2nd"/>
</dbReference>
<evidence type="ECO:0000313" key="12">
    <source>
        <dbReference type="Proteomes" id="UP000027073"/>
    </source>
</evidence>
<dbReference type="Pfam" id="PF21345">
    <property type="entry name" value="PcRGLX_2nd"/>
    <property type="match status" value="1"/>
</dbReference>
<dbReference type="AlphaFoldDB" id="A0A067NE50"/>
<keyword evidence="5" id="KW-0472">Membrane</keyword>
<feature type="domain" description="PcRGLX/YetA-like C-terminal alpha/alpha toroid" evidence="10">
    <location>
        <begin position="743"/>
        <end position="1150"/>
    </location>
</feature>
<keyword evidence="3 7" id="KW-0732">Signal</keyword>
<evidence type="ECO:0000256" key="7">
    <source>
        <dbReference type="SAM" id="SignalP"/>
    </source>
</evidence>
<dbReference type="EMBL" id="KL198014">
    <property type="protein sequence ID" value="KDQ22352.1"/>
    <property type="molecule type" value="Genomic_DNA"/>
</dbReference>
<feature type="region of interest" description="Disordered" evidence="6">
    <location>
        <begin position="373"/>
        <end position="393"/>
    </location>
</feature>
<keyword evidence="2" id="KW-0812">Transmembrane</keyword>
<dbReference type="InterPro" id="IPR048331">
    <property type="entry name" value="PcRGLX/YetA_3rd"/>
</dbReference>
<name>A0A067NE50_PLEO1</name>
<feature type="signal peptide" evidence="7">
    <location>
        <begin position="1"/>
        <end position="23"/>
    </location>
</feature>
<feature type="region of interest" description="Disordered" evidence="6">
    <location>
        <begin position="240"/>
        <end position="270"/>
    </location>
</feature>
<reference evidence="12" key="1">
    <citation type="journal article" date="2014" name="Proc. Natl. Acad. Sci. U.S.A.">
        <title>Extensive sampling of basidiomycete genomes demonstrates inadequacy of the white-rot/brown-rot paradigm for wood decay fungi.</title>
        <authorList>
            <person name="Riley R."/>
            <person name="Salamov A.A."/>
            <person name="Brown D.W."/>
            <person name="Nagy L.G."/>
            <person name="Floudas D."/>
            <person name="Held B.W."/>
            <person name="Levasseur A."/>
            <person name="Lombard V."/>
            <person name="Morin E."/>
            <person name="Otillar R."/>
            <person name="Lindquist E.A."/>
            <person name="Sun H."/>
            <person name="LaButti K.M."/>
            <person name="Schmutz J."/>
            <person name="Jabbour D."/>
            <person name="Luo H."/>
            <person name="Baker S.E."/>
            <person name="Pisabarro A.G."/>
            <person name="Walton J.D."/>
            <person name="Blanchette R.A."/>
            <person name="Henrissat B."/>
            <person name="Martin F."/>
            <person name="Cullen D."/>
            <person name="Hibbett D.S."/>
            <person name="Grigoriev I.V."/>
        </authorList>
    </citation>
    <scope>NUCLEOTIDE SEQUENCE [LARGE SCALE GENOMIC DNA]</scope>
    <source>
        <strain evidence="12">PC15</strain>
    </source>
</reference>
<protein>
    <submittedName>
        <fullName evidence="11">Uncharacterized protein</fullName>
    </submittedName>
</protein>
<keyword evidence="4" id="KW-1133">Transmembrane helix</keyword>
<evidence type="ECO:0000259" key="10">
    <source>
        <dbReference type="Pfam" id="PF21346"/>
    </source>
</evidence>
<dbReference type="Proteomes" id="UP000027073">
    <property type="component" value="Unassembled WGS sequence"/>
</dbReference>
<evidence type="ECO:0000256" key="5">
    <source>
        <dbReference type="ARBA" id="ARBA00023136"/>
    </source>
</evidence>
<dbReference type="InParanoid" id="A0A067NE50"/>
<sequence length="1199" mass="130675">MSSMVQHLVWSVALVLVAGSACAAPEVKPAPDAVQTAATGATPTTLPCTFSFANDKLRYNLCPLLHRHKGHEETDGKAIEVDPRPIKIRVVEETPPTRTTSVYSIGLRGPLDWNGTLPAELQCPKGTWICLIGKVENIRPSHPSEPKRRLQVIPVAGAPNLAPRAQLGKRRIYETNDTEMQYLIHGGAYTDRPQMAYFQFICDAHSQEPSEPTYLWRWNGTHTFEWKSRHACRAASHITTTAPGATEVPSPGGSEDPIAEPPEVPEEVPEHVRPHPVLVLGTVVGTIFRAKELSAEQSVDLKWLDGKAPAALPTGTAFGIPWAQGDIDRTTPISIASSNGQKLPLQSWPLAYWPDGSLKWTGHALAAGTAPGDSFSISQGSPAEPASPVSVSQSNTSVTVVTGQFSVTFNKSGATLIDSISLGGKKLVQGGKLVVYVQNAPDEPEAAAAGPPIQITQGTIEAVVIEQKGPVSGKYSGGGHAAFLPFTLRFYISAGATAIRTVHFFIYDGDQFKDFIKAIGLTFTTPLTDELYNRHVRFVTADGGIWGEPVRVLSGLRRDATPAVLTPQFNGQAVPDISTWPTTVSSEVDQLPVWSDYTLDQLRPNDFTVAKRSSAGRAASWLGNAGHGTRAAGVGYVGGAQGGGVAFGLKDFWQGAPRGLDIRGAGSDAATVTLWAYSPRAPAMDLRHYDTVAHGLDLTYEDVGDPDPTPIGVGRSWEATIQLFPSTPSRVTLAGLGNVQTNPPQLVASPEFYASQKLFGGRWNVPDMSTSGSRAIEKRKSDLLDFYLLDIEQRQFYGFWDYGDVMHTYDQTRHTWRYDVGGFAWDNGELSTDLWLWMSFLRTGRADVFRIAHAMTRHLSEVDTHHTGPFAGLGSRHNVNHWGDGAKEARVAGSTLRRPFYYLTADELMGDLMDFTLQADQTIMTWDPLRKVFPPPPPEGPGRLRIGPDWTTLAGNWFTKWERTNDTKWLERIKIGMRDIGGFKFGLFTGNGAAVGWNADTAHLVDEGGEGLGSYHLTMIFGGGELLMEAMDLIKDEPEFDAAWLDFCRLYNASNADKTARYGKSFSSGGFTQYYAKLQAYAGQRLNDVSIKQAAWNFINTNQVGVWAPVVDVGGTDVINPIKEIPNLATNDAGQLSLSEYVVLAIAPELAPNSLSALSTHSISETSTVAEDPIHEKHTRGDVHRKTGIMRFWKKFMCL</sequence>
<feature type="domain" description="PcRGLX/YetA-like central beta-sandwich" evidence="9">
    <location>
        <begin position="389"/>
        <end position="736"/>
    </location>
</feature>
<dbReference type="PANTHER" id="PTHR40081:SF1">
    <property type="entry name" value="TAT PATHWAY SIGNAL SEQUENCE DOMAIN PROTEIN"/>
    <property type="match status" value="1"/>
</dbReference>
<evidence type="ECO:0000313" key="11">
    <source>
        <dbReference type="EMBL" id="KDQ22352.1"/>
    </source>
</evidence>
<dbReference type="Gene3D" id="2.70.130.10">
    <property type="entry name" value="Mannose-6-phosphate receptor binding domain"/>
    <property type="match status" value="1"/>
</dbReference>
<evidence type="ECO:0000259" key="8">
    <source>
        <dbReference type="Pfam" id="PF19501"/>
    </source>
</evidence>
<evidence type="ECO:0000256" key="1">
    <source>
        <dbReference type="ARBA" id="ARBA00004167"/>
    </source>
</evidence>
<dbReference type="GO" id="GO:0016020">
    <property type="term" value="C:membrane"/>
    <property type="evidence" value="ECO:0007669"/>
    <property type="project" value="UniProtKB-SubCell"/>
</dbReference>
<feature type="domain" description="PcRGLX/YetA-like N-terminal RIFT barrel" evidence="8">
    <location>
        <begin position="298"/>
        <end position="379"/>
    </location>
</feature>
<evidence type="ECO:0000259" key="9">
    <source>
        <dbReference type="Pfam" id="PF21345"/>
    </source>
</evidence>
<organism evidence="11 12">
    <name type="scientific">Pleurotus ostreatus (strain PC15)</name>
    <name type="common">Oyster mushroom</name>
    <dbReference type="NCBI Taxonomy" id="1137138"/>
    <lineage>
        <taxon>Eukaryota</taxon>
        <taxon>Fungi</taxon>
        <taxon>Dikarya</taxon>
        <taxon>Basidiomycota</taxon>
        <taxon>Agaricomycotina</taxon>
        <taxon>Agaricomycetes</taxon>
        <taxon>Agaricomycetidae</taxon>
        <taxon>Agaricales</taxon>
        <taxon>Pleurotineae</taxon>
        <taxon>Pleurotaceae</taxon>
        <taxon>Pleurotus</taxon>
    </lineage>
</organism>
<dbReference type="InterPro" id="IPR045793">
    <property type="entry name" value="PcRGLX/YetA-like"/>
</dbReference>
<dbReference type="InterPro" id="IPR048329">
    <property type="entry name" value="PcRGLX_1st"/>
</dbReference>
<feature type="compositionally biased region" description="Low complexity" evidence="6">
    <location>
        <begin position="381"/>
        <end position="393"/>
    </location>
</feature>
<dbReference type="InterPro" id="IPR018939">
    <property type="entry name" value="Autophagy-rel_prot_27"/>
</dbReference>
<dbReference type="PANTHER" id="PTHR40081">
    <property type="entry name" value="CONCANAVALIN A-LIKE LECTIN/GLUCANASE"/>
    <property type="match status" value="1"/>
</dbReference>
<evidence type="ECO:0000256" key="3">
    <source>
        <dbReference type="ARBA" id="ARBA00022729"/>
    </source>
</evidence>
<accession>A0A067NE50</accession>
<dbReference type="OrthoDB" id="4798501at2759"/>
<dbReference type="Pfam" id="PF21346">
    <property type="entry name" value="PcRGLX_3rd"/>
    <property type="match status" value="1"/>
</dbReference>
<evidence type="ECO:0000256" key="2">
    <source>
        <dbReference type="ARBA" id="ARBA00022692"/>
    </source>
</evidence>
<proteinExistence type="predicted"/>
<evidence type="ECO:0000256" key="6">
    <source>
        <dbReference type="SAM" id="MobiDB-lite"/>
    </source>
</evidence>
<dbReference type="InterPro" id="IPR009011">
    <property type="entry name" value="Man6P_isomerase_rcpt-bd_dom_sf"/>
</dbReference>
<comment type="subcellular location">
    <subcellularLocation>
        <location evidence="1">Membrane</location>
        <topology evidence="1">Single-pass membrane protein</topology>
    </subcellularLocation>
</comment>
<gene>
    <name evidence="11" type="ORF">PLEOSDRAFT_1114553</name>
</gene>
<dbReference type="VEuPathDB" id="FungiDB:PLEOSDRAFT_1114553"/>
<dbReference type="Pfam" id="PF09451">
    <property type="entry name" value="ATG27"/>
    <property type="match status" value="1"/>
</dbReference>
<dbReference type="Pfam" id="PF19501">
    <property type="entry name" value="PcRGLX_1st"/>
    <property type="match status" value="1"/>
</dbReference>
<feature type="chain" id="PRO_5001645606" evidence="7">
    <location>
        <begin position="24"/>
        <end position="1199"/>
    </location>
</feature>
<dbReference type="HOGENOM" id="CLU_005777_0_0_1"/>
<evidence type="ECO:0000256" key="4">
    <source>
        <dbReference type="ARBA" id="ARBA00022989"/>
    </source>
</evidence>